<sequence>MKRQAASITRPASESLPAPTLERPVIGMRIDYDRPEIVDWHEHRFGQLLYAARGVLQVETKRGLWLAPPQRAVWLPSGTTHRVTHSPGLAFRSLHVERGSPGLQDECCVLAVSGLLRELILAFLEREQNYDSGSGQSSLAVVLLNELRLAPTVDLHLSLPGEPRLKPIVDGLLDDPGDRRGLADWVRMTGASQRTLERLFKSETGQSFGEWRRQLRLQTAITLLSEGEAVTSVAFAVGYESPSAFIAMFGEAMGESPGQFAARHGGLPQTKTARN</sequence>
<comment type="caution">
    <text evidence="6">The sequence shown here is derived from an EMBL/GenBank/DDBJ whole genome shotgun (WGS) entry which is preliminary data.</text>
</comment>
<dbReference type="Proteomes" id="UP000581135">
    <property type="component" value="Unassembled WGS sequence"/>
</dbReference>
<keyword evidence="4" id="KW-0804">Transcription</keyword>
<evidence type="ECO:0000256" key="4">
    <source>
        <dbReference type="ARBA" id="ARBA00023163"/>
    </source>
</evidence>
<evidence type="ECO:0000313" key="7">
    <source>
        <dbReference type="Proteomes" id="UP000581135"/>
    </source>
</evidence>
<organism evidence="6 7">
    <name type="scientific">Limibacillus halophilus</name>
    <dbReference type="NCBI Taxonomy" id="1579333"/>
    <lineage>
        <taxon>Bacteria</taxon>
        <taxon>Pseudomonadati</taxon>
        <taxon>Pseudomonadota</taxon>
        <taxon>Alphaproteobacteria</taxon>
        <taxon>Rhodospirillales</taxon>
        <taxon>Rhodovibrionaceae</taxon>
        <taxon>Limibacillus</taxon>
    </lineage>
</organism>
<dbReference type="FunFam" id="1.10.10.60:FF:000132">
    <property type="entry name" value="AraC family transcriptional regulator"/>
    <property type="match status" value="1"/>
</dbReference>
<proteinExistence type="predicted"/>
<dbReference type="InterPro" id="IPR009057">
    <property type="entry name" value="Homeodomain-like_sf"/>
</dbReference>
<dbReference type="EMBL" id="JACHXA010000003">
    <property type="protein sequence ID" value="MBB3065187.1"/>
    <property type="molecule type" value="Genomic_DNA"/>
</dbReference>
<dbReference type="SMART" id="SM00342">
    <property type="entry name" value="HTH_ARAC"/>
    <property type="match status" value="1"/>
</dbReference>
<dbReference type="Pfam" id="PF12833">
    <property type="entry name" value="HTH_18"/>
    <property type="match status" value="1"/>
</dbReference>
<evidence type="ECO:0000256" key="2">
    <source>
        <dbReference type="ARBA" id="ARBA00023015"/>
    </source>
</evidence>
<dbReference type="RefSeq" id="WP_183415985.1">
    <property type="nucleotide sequence ID" value="NZ_JACHXA010000003.1"/>
</dbReference>
<evidence type="ECO:0000256" key="1">
    <source>
        <dbReference type="ARBA" id="ARBA00022491"/>
    </source>
</evidence>
<keyword evidence="1" id="KW-0678">Repressor</keyword>
<name>A0A839SQL7_9PROT</name>
<accession>A0A839SQL7</accession>
<reference evidence="6 7" key="1">
    <citation type="submission" date="2020-08" db="EMBL/GenBank/DDBJ databases">
        <title>Genomic Encyclopedia of Type Strains, Phase III (KMG-III): the genomes of soil and plant-associated and newly described type strains.</title>
        <authorList>
            <person name="Whitman W."/>
        </authorList>
    </citation>
    <scope>NUCLEOTIDE SEQUENCE [LARGE SCALE GENOMIC DNA]</scope>
    <source>
        <strain evidence="6 7">CECT 8803</strain>
    </source>
</reference>
<dbReference type="Gene3D" id="2.60.120.10">
    <property type="entry name" value="Jelly Rolls"/>
    <property type="match status" value="1"/>
</dbReference>
<evidence type="ECO:0000313" key="6">
    <source>
        <dbReference type="EMBL" id="MBB3065187.1"/>
    </source>
</evidence>
<gene>
    <name evidence="6" type="ORF">FHR98_001466</name>
</gene>
<protein>
    <submittedName>
        <fullName evidence="6">AraC-like DNA-binding protein</fullName>
    </submittedName>
</protein>
<dbReference type="Pfam" id="PF02311">
    <property type="entry name" value="AraC_binding"/>
    <property type="match status" value="1"/>
</dbReference>
<dbReference type="InterPro" id="IPR018060">
    <property type="entry name" value="HTH_AraC"/>
</dbReference>
<dbReference type="CDD" id="cd06124">
    <property type="entry name" value="cupin_NimR-like_N"/>
    <property type="match status" value="1"/>
</dbReference>
<evidence type="ECO:0000259" key="5">
    <source>
        <dbReference type="PROSITE" id="PS01124"/>
    </source>
</evidence>
<evidence type="ECO:0000256" key="3">
    <source>
        <dbReference type="ARBA" id="ARBA00023125"/>
    </source>
</evidence>
<keyword evidence="7" id="KW-1185">Reference proteome</keyword>
<dbReference type="AlphaFoldDB" id="A0A839SQL7"/>
<dbReference type="InterPro" id="IPR003313">
    <property type="entry name" value="AraC-bd"/>
</dbReference>
<dbReference type="PANTHER" id="PTHR11019">
    <property type="entry name" value="HTH-TYPE TRANSCRIPTIONAL REGULATOR NIMR"/>
    <property type="match status" value="1"/>
</dbReference>
<dbReference type="PANTHER" id="PTHR11019:SF199">
    <property type="entry name" value="HTH-TYPE TRANSCRIPTIONAL REGULATOR NIMR"/>
    <property type="match status" value="1"/>
</dbReference>
<dbReference type="InterPro" id="IPR018062">
    <property type="entry name" value="HTH_AraC-typ_CS"/>
</dbReference>
<dbReference type="PROSITE" id="PS00041">
    <property type="entry name" value="HTH_ARAC_FAMILY_1"/>
    <property type="match status" value="1"/>
</dbReference>
<dbReference type="SUPFAM" id="SSF46689">
    <property type="entry name" value="Homeodomain-like"/>
    <property type="match status" value="1"/>
</dbReference>
<dbReference type="InterPro" id="IPR014710">
    <property type="entry name" value="RmlC-like_jellyroll"/>
</dbReference>
<dbReference type="Gene3D" id="1.10.10.60">
    <property type="entry name" value="Homeodomain-like"/>
    <property type="match status" value="1"/>
</dbReference>
<dbReference type="PROSITE" id="PS01124">
    <property type="entry name" value="HTH_ARAC_FAMILY_2"/>
    <property type="match status" value="1"/>
</dbReference>
<feature type="domain" description="HTH araC/xylS-type" evidence="5">
    <location>
        <begin position="166"/>
        <end position="263"/>
    </location>
</feature>
<keyword evidence="2" id="KW-0805">Transcription regulation</keyword>
<dbReference type="GO" id="GO:0043565">
    <property type="term" value="F:sequence-specific DNA binding"/>
    <property type="evidence" value="ECO:0007669"/>
    <property type="project" value="InterPro"/>
</dbReference>
<dbReference type="GO" id="GO:0003700">
    <property type="term" value="F:DNA-binding transcription factor activity"/>
    <property type="evidence" value="ECO:0007669"/>
    <property type="project" value="InterPro"/>
</dbReference>
<keyword evidence="3 6" id="KW-0238">DNA-binding</keyword>
<dbReference type="InterPro" id="IPR011051">
    <property type="entry name" value="RmlC_Cupin_sf"/>
</dbReference>
<dbReference type="SUPFAM" id="SSF51182">
    <property type="entry name" value="RmlC-like cupins"/>
    <property type="match status" value="1"/>
</dbReference>